<reference evidence="2" key="1">
    <citation type="submission" date="2017-09" db="EMBL/GenBank/DDBJ databases">
        <title>Genome evolution observed in wild isolates of Caulobacter crescentus.</title>
        <authorList>
            <person name="Ely B."/>
            <person name="Wilson K."/>
            <person name="Scott D."/>
        </authorList>
    </citation>
    <scope>NUCLEOTIDE SEQUENCE [LARGE SCALE GENOMIC DNA]</scope>
    <source>
        <strain evidence="2">CB13b1a</strain>
    </source>
</reference>
<accession>A0A290MKE1</accession>
<protein>
    <submittedName>
        <fullName evidence="1">Uncharacterized protein</fullName>
    </submittedName>
</protein>
<name>A0A290MKE1_CAUVI</name>
<dbReference type="AlphaFoldDB" id="A0A290MKE1"/>
<sequence length="106" mass="11461">MTLAEAVAVFGEALPITEKLLRTEIANGRLAAALVARKFFVTPRHLRAMFAVSSIPKPKAVLGKANEGVPDRPPVDPAVAYRVARARVAALCPDRRRGIDPRGKLH</sequence>
<evidence type="ECO:0000313" key="2">
    <source>
        <dbReference type="Proteomes" id="UP000217311"/>
    </source>
</evidence>
<proteinExistence type="predicted"/>
<gene>
    <name evidence="1" type="ORF">CA606_09355</name>
</gene>
<dbReference type="EMBL" id="CP023315">
    <property type="protein sequence ID" value="ATC32536.1"/>
    <property type="molecule type" value="Genomic_DNA"/>
</dbReference>
<dbReference type="Proteomes" id="UP000217311">
    <property type="component" value="Chromosome"/>
</dbReference>
<organism evidence="1 2">
    <name type="scientific">Caulobacter vibrioides</name>
    <name type="common">Caulobacter crescentus</name>
    <dbReference type="NCBI Taxonomy" id="155892"/>
    <lineage>
        <taxon>Bacteria</taxon>
        <taxon>Pseudomonadati</taxon>
        <taxon>Pseudomonadota</taxon>
        <taxon>Alphaproteobacteria</taxon>
        <taxon>Caulobacterales</taxon>
        <taxon>Caulobacteraceae</taxon>
        <taxon>Caulobacter</taxon>
    </lineage>
</organism>
<evidence type="ECO:0000313" key="1">
    <source>
        <dbReference type="EMBL" id="ATC32536.1"/>
    </source>
</evidence>